<evidence type="ECO:0000313" key="3">
    <source>
        <dbReference type="EMBL" id="MBE5034988.1"/>
    </source>
</evidence>
<evidence type="ECO:0000259" key="1">
    <source>
        <dbReference type="Pfam" id="PF14574"/>
    </source>
</evidence>
<dbReference type="InterPro" id="IPR042259">
    <property type="entry name" value="Raco-like_middle_sf"/>
</dbReference>
<protein>
    <submittedName>
        <fullName evidence="3">DUF4445 domain-containing protein</fullName>
    </submittedName>
</protein>
<dbReference type="InterPro" id="IPR041414">
    <property type="entry name" value="Raco-like_middle"/>
</dbReference>
<dbReference type="PANTHER" id="PTHR42895">
    <property type="entry name" value="IRON-SULFUR CLUSTER-BINDING PROTEIN-RELATED"/>
    <property type="match status" value="1"/>
</dbReference>
<dbReference type="InterPro" id="IPR052911">
    <property type="entry name" value="Corrinoid_activation_enz"/>
</dbReference>
<organism evidence="3 4">
    <name type="scientific">Gallibacter intestinalis</name>
    <dbReference type="NCBI Taxonomy" id="2779356"/>
    <lineage>
        <taxon>Bacteria</taxon>
        <taxon>Bacillati</taxon>
        <taxon>Bacillota</taxon>
        <taxon>Clostridia</taxon>
        <taxon>Eubacteriales</taxon>
        <taxon>Eubacteriaceae</taxon>
        <taxon>Gallibacter</taxon>
    </lineage>
</organism>
<dbReference type="Gene3D" id="3.30.420.480">
    <property type="entry name" value="Domain of unknown function (DUF4445)"/>
    <property type="match status" value="1"/>
</dbReference>
<gene>
    <name evidence="3" type="ORF">INF20_01685</name>
</gene>
<dbReference type="RefSeq" id="WP_226384658.1">
    <property type="nucleotide sequence ID" value="NZ_JADCKA010000002.1"/>
</dbReference>
<dbReference type="EMBL" id="JADCKA010000002">
    <property type="protein sequence ID" value="MBE5034988.1"/>
    <property type="molecule type" value="Genomic_DNA"/>
</dbReference>
<feature type="domain" description="RACo-like middle region" evidence="2">
    <location>
        <begin position="41"/>
        <end position="196"/>
    </location>
</feature>
<dbReference type="Pfam" id="PF14574">
    <property type="entry name" value="RACo_C_ter"/>
    <property type="match status" value="1"/>
</dbReference>
<evidence type="ECO:0000313" key="4">
    <source>
        <dbReference type="Proteomes" id="UP001516588"/>
    </source>
</evidence>
<sequence>MFKCTGNCSECGRCRNIHQDKILKEVTLPEDFKNDVRKGGYGIAFDIGTTTVVGSLWSLETGELIAQKGATNPQKQFGADVISRISYCIGSHEKIYELQHPLRMTIRSLMFELSKDANIDLKQIISTTFCGNTTMMLLFAGMPVDGIAAYPFTPDHIDGMVVNSKFDDYNIDGYLLPNIGGHIGGDISAGIISTRIAEFLGNAILLDIGTNGEIVIKAGDKLYGFSTAAGPAFEGANIECGMTGTAGAIESFSFSDDDIKYNVIGDTKPSGICGSGIMSAICEMLKMGIIDKDGRLLPYEMYTRIHPFSTIKERILDDRFVLVYGEKGEKDIVITQKDIRELQLAKGAIKAGINLLLKETELCPKDIDKLFLAGGFGMNTPVETLLGIGILPDISADKITLVGNSALAGASMVLMSEKEKRYCEEISKEVTRIELNTLTGFQDEFMNSLEF</sequence>
<comment type="caution">
    <text evidence="3">The sequence shown here is derived from an EMBL/GenBank/DDBJ whole genome shotgun (WGS) entry which is preliminary data.</text>
</comment>
<proteinExistence type="predicted"/>
<dbReference type="InterPro" id="IPR027980">
    <property type="entry name" value="RACo_C"/>
</dbReference>
<name>A0ABR9QVT4_9FIRM</name>
<dbReference type="Pfam" id="PF17651">
    <property type="entry name" value="Raco_middle"/>
    <property type="match status" value="1"/>
</dbReference>
<accession>A0ABR9QVT4</accession>
<keyword evidence="4" id="KW-1185">Reference proteome</keyword>
<reference evidence="3 4" key="1">
    <citation type="submission" date="2020-10" db="EMBL/GenBank/DDBJ databases">
        <title>ChiBAC.</title>
        <authorList>
            <person name="Zenner C."/>
            <person name="Hitch T.C.A."/>
            <person name="Clavel T."/>
        </authorList>
    </citation>
    <scope>NUCLEOTIDE SEQUENCE [LARGE SCALE GENOMIC DNA]</scope>
    <source>
        <strain evidence="3 4">DSM 108706</strain>
    </source>
</reference>
<dbReference type="Proteomes" id="UP001516588">
    <property type="component" value="Unassembled WGS sequence"/>
</dbReference>
<feature type="domain" description="RACo C-terminal" evidence="1">
    <location>
        <begin position="203"/>
        <end position="450"/>
    </location>
</feature>
<evidence type="ECO:0000259" key="2">
    <source>
        <dbReference type="Pfam" id="PF17651"/>
    </source>
</evidence>
<dbReference type="PANTHER" id="PTHR42895:SF1">
    <property type="entry name" value="IRON-SULFUR CLUSTER PROTEIN"/>
    <property type="match status" value="1"/>
</dbReference>